<sequence length="89" mass="10453">MINTFPNFEDELTRWDKYWAMYSAGICEFTGTKKAEKAATNAQVQKLFKETIERRDDGCYVRLSYKDHHPPLPDNERIALRRLQGVIKS</sequence>
<reference evidence="3" key="2">
    <citation type="submission" date="2019-09" db="UniProtKB">
        <authorList>
            <consortium name="WormBaseParasite"/>
        </authorList>
    </citation>
    <scope>IDENTIFICATION</scope>
</reference>
<dbReference type="Proteomes" id="UP000050761">
    <property type="component" value="Unassembled WGS sequence"/>
</dbReference>
<protein>
    <submittedName>
        <fullName evidence="3">Inhibitor_I29 domain-containing protein</fullName>
    </submittedName>
</protein>
<dbReference type="EMBL" id="UZAH01027588">
    <property type="protein sequence ID" value="VDO93099.1"/>
    <property type="molecule type" value="Genomic_DNA"/>
</dbReference>
<evidence type="ECO:0000313" key="3">
    <source>
        <dbReference type="WBParaSite" id="HPBE_0001266201-mRNA-1"/>
    </source>
</evidence>
<dbReference type="AlphaFoldDB" id="A0A183FW79"/>
<evidence type="ECO:0000313" key="2">
    <source>
        <dbReference type="Proteomes" id="UP000050761"/>
    </source>
</evidence>
<name>A0A183FW79_HELPZ</name>
<gene>
    <name evidence="1" type="ORF">HPBE_LOCUS12663</name>
</gene>
<keyword evidence="2" id="KW-1185">Reference proteome</keyword>
<accession>A0A183FW79</accession>
<proteinExistence type="predicted"/>
<dbReference type="OrthoDB" id="5865305at2759"/>
<accession>A0A3P7ZRJ9</accession>
<reference evidence="1 2" key="1">
    <citation type="submission" date="2018-11" db="EMBL/GenBank/DDBJ databases">
        <authorList>
            <consortium name="Pathogen Informatics"/>
        </authorList>
    </citation>
    <scope>NUCLEOTIDE SEQUENCE [LARGE SCALE GENOMIC DNA]</scope>
</reference>
<evidence type="ECO:0000313" key="1">
    <source>
        <dbReference type="EMBL" id="VDO93099.1"/>
    </source>
</evidence>
<organism evidence="2 3">
    <name type="scientific">Heligmosomoides polygyrus</name>
    <name type="common">Parasitic roundworm</name>
    <dbReference type="NCBI Taxonomy" id="6339"/>
    <lineage>
        <taxon>Eukaryota</taxon>
        <taxon>Metazoa</taxon>
        <taxon>Ecdysozoa</taxon>
        <taxon>Nematoda</taxon>
        <taxon>Chromadorea</taxon>
        <taxon>Rhabditida</taxon>
        <taxon>Rhabditina</taxon>
        <taxon>Rhabditomorpha</taxon>
        <taxon>Strongyloidea</taxon>
        <taxon>Heligmosomidae</taxon>
        <taxon>Heligmosomoides</taxon>
    </lineage>
</organism>
<dbReference type="WBParaSite" id="HPBE_0001266201-mRNA-1">
    <property type="protein sequence ID" value="HPBE_0001266201-mRNA-1"/>
    <property type="gene ID" value="HPBE_0001266201"/>
</dbReference>